<dbReference type="Pfam" id="PF03063">
    <property type="entry name" value="Prismane"/>
    <property type="match status" value="1"/>
</dbReference>
<dbReference type="Proteomes" id="UP000009234">
    <property type="component" value="Chromosome"/>
</dbReference>
<sequence length="643" mass="68149">MMKDLPDVKDLSLDTGVQELLVKARNEGIATAFDRAVKMSQCGFGSAGVCCKQCLEGPCRIAPNGKGPRAGVCGANVDTIVARNFLNTVTQGTASHAEHAREVAHAILEAVEGKAPYTIQDTGKLKALAQGLGITVEGKGINQLAKEVAHKALEDFQKQQGPLHWLKLKGQTKEVENWEKLGLLPVNAHLEVAKSMARQVMGGDADPANLLLGAITMSLVDGFAGLHMSTDLQDVLLGTPKAVKAQYRLGVIKEEMVNISVHGHIPLLAEKVVEWAGKLKEEARKVGAEGINVVGVCCSGNEILMRKGVNVATNYASQELPIVTGALEAMVVDIQCIMPGLQTVASCYHTEIITTLPYAKISGASHVEFSAERADEAAREIVMRAVANFKKRDPRKIAIPNEVTEAYAGFSVEQIVEALKAVNPDDPLKPLVDAIAGGQILGAVAIVGCTNPRKKQDYDNLTLAMELIKNNVLVVATGCSAHSLGKFGLLSPEGLKYCGEELRSVLTAIGQANGLPALPPALHMGSCVDNSRVADLLTALADYLGVGIKDLPAAGSCPETHHPKAIAIGTYFIANGVDVHVGVNPQVSGSELVVNVLTANKEDFPVTTDGLFGGKLIYEEDPVKAAALIIERIKQKRKALGLN</sequence>
<dbReference type="GO" id="GO:0042542">
    <property type="term" value="P:response to hydrogen peroxide"/>
    <property type="evidence" value="ECO:0007669"/>
    <property type="project" value="TreeGrafter"/>
</dbReference>
<evidence type="ECO:0000313" key="12">
    <source>
        <dbReference type="Proteomes" id="UP000009234"/>
    </source>
</evidence>
<evidence type="ECO:0000256" key="3">
    <source>
        <dbReference type="ARBA" id="ARBA00022596"/>
    </source>
</evidence>
<dbReference type="STRING" id="696281.Desru_0859"/>
<accession>F6DV70</accession>
<comment type="cofactor">
    <cofactor evidence="1">
        <name>[4Fe-4S] cluster</name>
        <dbReference type="ChEBI" id="CHEBI:49883"/>
    </cofactor>
</comment>
<keyword evidence="6 9" id="KW-0408">Iron</keyword>
<evidence type="ECO:0000256" key="5">
    <source>
        <dbReference type="ARBA" id="ARBA00023002"/>
    </source>
</evidence>
<evidence type="ECO:0000256" key="4">
    <source>
        <dbReference type="ARBA" id="ARBA00022723"/>
    </source>
</evidence>
<feature type="binding site" evidence="10">
    <location>
        <position position="479"/>
    </location>
    <ligand>
        <name>[Ni-4Fe-4S] cluster</name>
        <dbReference type="ChEBI" id="CHEBI:47739"/>
    </ligand>
</feature>
<feature type="binding site" evidence="10">
    <location>
        <position position="59"/>
    </location>
    <ligand>
        <name>[4Fe-4S] cluster</name>
        <dbReference type="ChEBI" id="CHEBI:49883"/>
        <label>2</label>
    </ligand>
</feature>
<dbReference type="KEGG" id="dru:Desru_0859"/>
<dbReference type="InterPro" id="IPR016099">
    <property type="entry name" value="Prismane-like_a/b-sand"/>
</dbReference>
<evidence type="ECO:0000256" key="7">
    <source>
        <dbReference type="ARBA" id="ARBA00023014"/>
    </source>
</evidence>
<feature type="binding site" evidence="10">
    <location>
        <position position="42"/>
    </location>
    <ligand>
        <name>[4Fe-4S] cluster</name>
        <dbReference type="ChEBI" id="CHEBI:49883"/>
        <label>1</label>
        <note>ligand shared between dimeric partners</note>
    </ligand>
</feature>
<dbReference type="PIRSF" id="PIRSF005023">
    <property type="entry name" value="CODH"/>
    <property type="match status" value="1"/>
</dbReference>
<keyword evidence="5 9" id="KW-0560">Oxidoreductase</keyword>
<dbReference type="GO" id="GO:0051539">
    <property type="term" value="F:4 iron, 4 sulfur cluster binding"/>
    <property type="evidence" value="ECO:0007669"/>
    <property type="project" value="UniProtKB-UniRule"/>
</dbReference>
<dbReference type="RefSeq" id="WP_013840907.1">
    <property type="nucleotide sequence ID" value="NC_015589.1"/>
</dbReference>
<dbReference type="PANTHER" id="PTHR30109:SF4">
    <property type="entry name" value="CARBON MONOXIDE DEHYDROGENASE"/>
    <property type="match status" value="1"/>
</dbReference>
<keyword evidence="12" id="KW-1185">Reference proteome</keyword>
<evidence type="ECO:0000256" key="1">
    <source>
        <dbReference type="ARBA" id="ARBA00001966"/>
    </source>
</evidence>
<keyword evidence="3 10" id="KW-0533">Nickel</keyword>
<keyword evidence="2 9" id="KW-0004">4Fe-4S</keyword>
<dbReference type="PANTHER" id="PTHR30109">
    <property type="entry name" value="HYDROXYLAMINE REDUCTASE"/>
    <property type="match status" value="1"/>
</dbReference>
<feature type="binding site" evidence="10">
    <location>
        <position position="264"/>
    </location>
    <ligand>
        <name>[Ni-4Fe-4S] cluster</name>
        <dbReference type="ChEBI" id="CHEBI:47739"/>
    </ligand>
</feature>
<comment type="catalytic activity">
    <reaction evidence="8 9">
        <text>CO + 2 oxidized [2Fe-2S]-[ferredoxin] + H2O = 2 reduced [2Fe-2S]-[ferredoxin] + CO2 + 2 H(+)</text>
        <dbReference type="Rhea" id="RHEA:21040"/>
        <dbReference type="Rhea" id="RHEA-COMP:10000"/>
        <dbReference type="Rhea" id="RHEA-COMP:10001"/>
        <dbReference type="ChEBI" id="CHEBI:15377"/>
        <dbReference type="ChEBI" id="CHEBI:15378"/>
        <dbReference type="ChEBI" id="CHEBI:16526"/>
        <dbReference type="ChEBI" id="CHEBI:17245"/>
        <dbReference type="ChEBI" id="CHEBI:33737"/>
        <dbReference type="ChEBI" id="CHEBI:33738"/>
        <dbReference type="EC" id="1.2.7.4"/>
    </reaction>
</comment>
<dbReference type="GO" id="GO:0006091">
    <property type="term" value="P:generation of precursor metabolites and energy"/>
    <property type="evidence" value="ECO:0007669"/>
    <property type="project" value="InterPro"/>
</dbReference>
<dbReference type="Gene3D" id="3.40.50.2030">
    <property type="match status" value="2"/>
</dbReference>
<feature type="binding site" evidence="10">
    <location>
        <position position="50"/>
    </location>
    <ligand>
        <name>[4Fe-4S] cluster</name>
        <dbReference type="ChEBI" id="CHEBI:49883"/>
        <label>1</label>
        <note>ligand shared between dimeric partners</note>
    </ligand>
</feature>
<keyword evidence="7 9" id="KW-0411">Iron-sulfur</keyword>
<feature type="binding site" evidence="10">
    <location>
        <position position="449"/>
    </location>
    <ligand>
        <name>[Ni-4Fe-4S] cluster</name>
        <dbReference type="ChEBI" id="CHEBI:47739"/>
    </ligand>
</feature>
<gene>
    <name evidence="11" type="ordered locus">Desru_0859</name>
</gene>
<reference evidence="12" key="1">
    <citation type="submission" date="2011-05" db="EMBL/GenBank/DDBJ databases">
        <title>Complete sequence of Desulfotomaculum ruminis DSM 2154.</title>
        <authorList>
            <person name="Lucas S."/>
            <person name="Copeland A."/>
            <person name="Lapidus A."/>
            <person name="Cheng J.-F."/>
            <person name="Goodwin L."/>
            <person name="Pitluck S."/>
            <person name="Lu M."/>
            <person name="Detter J.C."/>
            <person name="Han C."/>
            <person name="Tapia R."/>
            <person name="Land M."/>
            <person name="Hauser L."/>
            <person name="Kyrpides N."/>
            <person name="Ivanova N."/>
            <person name="Mikhailova N."/>
            <person name="Pagani I."/>
            <person name="Stams A.J.M."/>
            <person name="Plugge C.M."/>
            <person name="Muyzer G."/>
            <person name="Kuever J."/>
            <person name="Parshina S.N."/>
            <person name="Ivanova A.E."/>
            <person name="Nazina T.N."/>
            <person name="Brambilla E."/>
            <person name="Spring S."/>
            <person name="Klenk H.-P."/>
            <person name="Woyke T."/>
        </authorList>
    </citation>
    <scope>NUCLEOTIDE SEQUENCE [LARGE SCALE GENOMIC DNA]</scope>
    <source>
        <strain evidence="12">ATCC 23193 / DSM 2154 / NCIB 8452 / DL</strain>
    </source>
</reference>
<dbReference type="InterPro" id="IPR016101">
    <property type="entry name" value="CO_DH_a-bundle"/>
</dbReference>
<dbReference type="InterPro" id="IPR004137">
    <property type="entry name" value="HCP/CODH"/>
</dbReference>
<dbReference type="GO" id="GO:0004601">
    <property type="term" value="F:peroxidase activity"/>
    <property type="evidence" value="ECO:0007669"/>
    <property type="project" value="TreeGrafter"/>
</dbReference>
<dbReference type="HOGENOM" id="CLU_030631_0_0_9"/>
<dbReference type="GO" id="GO:0043885">
    <property type="term" value="F:anaerobic carbon-monoxide dehydrogenase activity"/>
    <property type="evidence" value="ECO:0007669"/>
    <property type="project" value="UniProtKB-UniRule"/>
</dbReference>
<evidence type="ECO:0000256" key="2">
    <source>
        <dbReference type="ARBA" id="ARBA00022485"/>
    </source>
</evidence>
<dbReference type="eggNOG" id="COG1151">
    <property type="taxonomic scope" value="Bacteria"/>
</dbReference>
<dbReference type="EC" id="1.2.7.4" evidence="9"/>
<keyword evidence="4 9" id="KW-0479">Metal-binding</keyword>
<dbReference type="EMBL" id="CP002780">
    <property type="protein sequence ID" value="AEG59136.1"/>
    <property type="molecule type" value="Genomic_DNA"/>
</dbReference>
<evidence type="ECO:0000256" key="10">
    <source>
        <dbReference type="PIRSR" id="PIRSR005023-1"/>
    </source>
</evidence>
<dbReference type="InterPro" id="IPR011254">
    <property type="entry name" value="Prismane-like_sf"/>
</dbReference>
<organism evidence="11 12">
    <name type="scientific">Desulforamulus ruminis (strain ATCC 23193 / DSM 2154 / NCIMB 8452 / DL)</name>
    <name type="common">Desulfotomaculum ruminis</name>
    <dbReference type="NCBI Taxonomy" id="696281"/>
    <lineage>
        <taxon>Bacteria</taxon>
        <taxon>Bacillati</taxon>
        <taxon>Bacillota</taxon>
        <taxon>Clostridia</taxon>
        <taxon>Eubacteriales</taxon>
        <taxon>Peptococcaceae</taxon>
        <taxon>Desulforamulus</taxon>
    </lineage>
</organism>
<dbReference type="SUPFAM" id="SSF56821">
    <property type="entry name" value="Prismane protein-like"/>
    <property type="match status" value="1"/>
</dbReference>
<dbReference type="NCBIfam" id="TIGR01702">
    <property type="entry name" value="CO_DH_cata"/>
    <property type="match status" value="1"/>
</dbReference>
<dbReference type="GO" id="GO:0016151">
    <property type="term" value="F:nickel cation binding"/>
    <property type="evidence" value="ECO:0007669"/>
    <property type="project" value="InterPro"/>
</dbReference>
<evidence type="ECO:0000313" key="11">
    <source>
        <dbReference type="EMBL" id="AEG59136.1"/>
    </source>
</evidence>
<evidence type="ECO:0000256" key="8">
    <source>
        <dbReference type="ARBA" id="ARBA00048733"/>
    </source>
</evidence>
<feature type="binding site" evidence="10">
    <location>
        <position position="54"/>
    </location>
    <ligand>
        <name>[4Fe-4S] cluster</name>
        <dbReference type="ChEBI" id="CHEBI:49883"/>
        <label>2</label>
    </ligand>
</feature>
<dbReference type="Gene3D" id="1.20.1270.30">
    <property type="match status" value="1"/>
</dbReference>
<feature type="binding site" evidence="10">
    <location>
        <position position="73"/>
    </location>
    <ligand>
        <name>[4Fe-4S] cluster</name>
        <dbReference type="ChEBI" id="CHEBI:49883"/>
        <label>2</label>
    </ligand>
</feature>
<protein>
    <recommendedName>
        <fullName evidence="9">Carbon monoxide dehydrogenase</fullName>
        <ecNumber evidence="9">1.2.7.4</ecNumber>
    </recommendedName>
</protein>
<dbReference type="InterPro" id="IPR010047">
    <property type="entry name" value="CODH"/>
</dbReference>
<feature type="binding site" evidence="10">
    <location>
        <position position="336"/>
    </location>
    <ligand>
        <name>[Ni-4Fe-4S] cluster</name>
        <dbReference type="ChEBI" id="CHEBI:47739"/>
    </ligand>
</feature>
<reference evidence="11 12" key="2">
    <citation type="journal article" date="2012" name="Stand. Genomic Sci.">
        <title>Complete genome sequence of the sulfate-reducing firmicute Desulfotomaculum ruminis type strain (DL(T)).</title>
        <authorList>
            <person name="Spring S."/>
            <person name="Visser M."/>
            <person name="Lu M."/>
            <person name="Copeland A."/>
            <person name="Lapidus A."/>
            <person name="Lucas S."/>
            <person name="Cheng J.F."/>
            <person name="Han C."/>
            <person name="Tapia R."/>
            <person name="Goodwin L.A."/>
            <person name="Pitluck S."/>
            <person name="Ivanova N."/>
            <person name="Land M."/>
            <person name="Hauser L."/>
            <person name="Larimer F."/>
            <person name="Rohde M."/>
            <person name="Goker M."/>
            <person name="Detter J.C."/>
            <person name="Kyrpides N.C."/>
            <person name="Woyke T."/>
            <person name="Schaap P.J."/>
            <person name="Plugge C.M."/>
            <person name="Muyzer G."/>
            <person name="Kuever J."/>
            <person name="Pereira I.A."/>
            <person name="Parshina S.N."/>
            <person name="Bernier-Latmani R."/>
            <person name="Stams A.J."/>
            <person name="Klenk H.P."/>
        </authorList>
    </citation>
    <scope>NUCLEOTIDE SEQUENCE [LARGE SCALE GENOMIC DNA]</scope>
    <source>
        <strain evidence="12">ATCC 23193 / DSM 2154 / NCIB 8452 / DL</strain>
    </source>
</reference>
<feature type="binding site" evidence="10">
    <location>
        <position position="51"/>
    </location>
    <ligand>
        <name>[4Fe-4S] cluster</name>
        <dbReference type="ChEBI" id="CHEBI:49883"/>
        <label>2</label>
    </ligand>
</feature>
<feature type="binding site" evidence="10">
    <location>
        <position position="298"/>
    </location>
    <ligand>
        <name>[Ni-4Fe-4S] cluster</name>
        <dbReference type="ChEBI" id="CHEBI:47739"/>
    </ligand>
</feature>
<name>F6DV70_DESRL</name>
<feature type="binding site" evidence="10">
    <location>
        <position position="527"/>
    </location>
    <ligand>
        <name>[Ni-4Fe-4S] cluster</name>
        <dbReference type="ChEBI" id="CHEBI:47739"/>
    </ligand>
</feature>
<dbReference type="AlphaFoldDB" id="F6DV70"/>
<evidence type="ECO:0000256" key="6">
    <source>
        <dbReference type="ARBA" id="ARBA00023004"/>
    </source>
</evidence>
<dbReference type="GO" id="GO:0050418">
    <property type="term" value="F:hydroxylamine reductase activity"/>
    <property type="evidence" value="ECO:0007669"/>
    <property type="project" value="TreeGrafter"/>
</dbReference>
<evidence type="ECO:0000256" key="9">
    <source>
        <dbReference type="PIRNR" id="PIRNR005023"/>
    </source>
</evidence>
<proteinExistence type="predicted"/>